<name>A0ABY7CGC8_9BASI</name>
<proteinExistence type="predicted"/>
<reference evidence="3" key="1">
    <citation type="submission" date="2022-10" db="EMBL/GenBank/DDBJ databases">
        <title>Puccinia triticina Genome sequencing and assembly.</title>
        <authorList>
            <person name="Li C."/>
        </authorList>
    </citation>
    <scope>NUCLEOTIDE SEQUENCE</scope>
    <source>
        <strain evidence="3">Pt15</strain>
    </source>
</reference>
<accession>A0ABY7CGC8</accession>
<evidence type="ECO:0000256" key="2">
    <source>
        <dbReference type="SAM" id="MobiDB-lite"/>
    </source>
</evidence>
<gene>
    <name evidence="3" type="ORF">PtA15_4A409</name>
</gene>
<evidence type="ECO:0000313" key="4">
    <source>
        <dbReference type="Proteomes" id="UP001164743"/>
    </source>
</evidence>
<organism evidence="3 4">
    <name type="scientific">Puccinia triticina</name>
    <dbReference type="NCBI Taxonomy" id="208348"/>
    <lineage>
        <taxon>Eukaryota</taxon>
        <taxon>Fungi</taxon>
        <taxon>Dikarya</taxon>
        <taxon>Basidiomycota</taxon>
        <taxon>Pucciniomycotina</taxon>
        <taxon>Pucciniomycetes</taxon>
        <taxon>Pucciniales</taxon>
        <taxon>Pucciniaceae</taxon>
        <taxon>Puccinia</taxon>
    </lineage>
</organism>
<protein>
    <recommendedName>
        <fullName evidence="5">BZIP domain-containing protein</fullName>
    </recommendedName>
</protein>
<feature type="compositionally biased region" description="Basic and acidic residues" evidence="2">
    <location>
        <begin position="227"/>
        <end position="236"/>
    </location>
</feature>
<dbReference type="RefSeq" id="XP_053019513.1">
    <property type="nucleotide sequence ID" value="XM_053168289.1"/>
</dbReference>
<dbReference type="EMBL" id="CP110424">
    <property type="protein sequence ID" value="WAQ83958.1"/>
    <property type="molecule type" value="Genomic_DNA"/>
</dbReference>
<feature type="region of interest" description="Disordered" evidence="2">
    <location>
        <begin position="108"/>
        <end position="196"/>
    </location>
</feature>
<keyword evidence="1" id="KW-0175">Coiled coil</keyword>
<evidence type="ECO:0000256" key="1">
    <source>
        <dbReference type="SAM" id="Coils"/>
    </source>
</evidence>
<dbReference type="Proteomes" id="UP001164743">
    <property type="component" value="Chromosome 4A"/>
</dbReference>
<evidence type="ECO:0008006" key="5">
    <source>
        <dbReference type="Google" id="ProtNLM"/>
    </source>
</evidence>
<evidence type="ECO:0000313" key="3">
    <source>
        <dbReference type="EMBL" id="WAQ83958.1"/>
    </source>
</evidence>
<dbReference type="GeneID" id="77809184"/>
<keyword evidence="4" id="KW-1185">Reference proteome</keyword>
<feature type="compositionally biased region" description="Low complexity" evidence="2">
    <location>
        <begin position="112"/>
        <end position="124"/>
    </location>
</feature>
<feature type="compositionally biased region" description="Polar residues" evidence="2">
    <location>
        <begin position="211"/>
        <end position="222"/>
    </location>
</feature>
<feature type="coiled-coil region" evidence="1">
    <location>
        <begin position="267"/>
        <end position="301"/>
    </location>
</feature>
<sequence length="312" mass="34797">MKPANQLFHLNRPPSPLSQPASQQHAGSFSLGFIYPHPFSQQHSAVRDESTLRRKVPGTDNLKPNGHQLSGGAFGHHWDFARSDVQYAEYSQSSPAILVNSGPVESLPLPDVPSTSHSVPTSSSRPYQSPDIRLNAWIPNSNSNQQSAPLSHSPSSGQSSAFAVNRSNCQPLLGPDKRKVSDFPPNNSPSEDDDRSYLDDHALAWGAGEASTGSSRGIQTDAASEAEVQRPAEQPKTKRWKRKLTERRREQNRIHQRAFRERNKLSLKQKDALISKLKDRLERHQEAIGQQSERIRSLKARISLYVPLKEEI</sequence>
<feature type="region of interest" description="Disordered" evidence="2">
    <location>
        <begin position="208"/>
        <end position="240"/>
    </location>
</feature>
<feature type="compositionally biased region" description="Low complexity" evidence="2">
    <location>
        <begin position="145"/>
        <end position="163"/>
    </location>
</feature>
<dbReference type="Gene3D" id="1.20.5.170">
    <property type="match status" value="1"/>
</dbReference>
<feature type="region of interest" description="Disordered" evidence="2">
    <location>
        <begin position="1"/>
        <end position="25"/>
    </location>
</feature>
<dbReference type="CDD" id="cd14688">
    <property type="entry name" value="bZIP_YAP"/>
    <property type="match status" value="1"/>
</dbReference>